<evidence type="ECO:0000256" key="3">
    <source>
        <dbReference type="ARBA" id="ARBA00022723"/>
    </source>
</evidence>
<evidence type="ECO:0000256" key="5">
    <source>
        <dbReference type="ARBA" id="ARBA00022801"/>
    </source>
</evidence>
<dbReference type="EMBL" id="MCFG01000073">
    <property type="protein sequence ID" value="ORX83427.1"/>
    <property type="molecule type" value="Genomic_DNA"/>
</dbReference>
<dbReference type="Gene3D" id="3.30.60.10">
    <property type="entry name" value="Endochitinase-like"/>
    <property type="match status" value="2"/>
</dbReference>
<sequence length="345" mass="38545">MNYIKRFLLAILACSVNAKCGPGFGSCEKGRCCSKFGYCGSTDEYCGIGCQADYGHCNLTTEKNNIESNRCGPGYGTFSPNGLCGENNGICPNHQCCSKYGYCGSTDDYCGNGCQSEFGRCGEYKSDMDIAFKYYYQCNDPKHWALTFDDGPYEYDNDLLDLLEKKGIKATFFVNGDYVMDIKSEKAENIIKRMNKDGHIIASHTWTHFPLEFTSEEDIIVEMTKLEEVLMEYIGKKPALMRLPHGTGDGSDRLAIILNKLGYTAGCMWNVDTLDSFTNGDVNFALKSFKSSLGKPIISLNHCYYSDITKESLLNLVNEEIDYMLEQGYTPVTMDVCLGLDAYQN</sequence>
<evidence type="ECO:0000256" key="4">
    <source>
        <dbReference type="ARBA" id="ARBA00022729"/>
    </source>
</evidence>
<dbReference type="Proteomes" id="UP000193944">
    <property type="component" value="Unassembled WGS sequence"/>
</dbReference>
<dbReference type="Pfam" id="PF00187">
    <property type="entry name" value="Chitin_bind_1"/>
    <property type="match status" value="2"/>
</dbReference>
<dbReference type="InterPro" id="IPR036861">
    <property type="entry name" value="Endochitinase-like_sf"/>
</dbReference>
<comment type="cofactor">
    <cofactor evidence="1">
        <name>Co(2+)</name>
        <dbReference type="ChEBI" id="CHEBI:48828"/>
    </cofactor>
</comment>
<dbReference type="PROSITE" id="PS50941">
    <property type="entry name" value="CHIT_BIND_I_2"/>
    <property type="match status" value="2"/>
</dbReference>
<dbReference type="GO" id="GO:0016810">
    <property type="term" value="F:hydrolase activity, acting on carbon-nitrogen (but not peptide) bonds"/>
    <property type="evidence" value="ECO:0007669"/>
    <property type="project" value="InterPro"/>
</dbReference>
<comment type="caution">
    <text evidence="7">Lacks conserved residue(s) required for the propagation of feature annotation.</text>
</comment>
<dbReference type="Pfam" id="PF01522">
    <property type="entry name" value="Polysacc_deac_1"/>
    <property type="match status" value="1"/>
</dbReference>
<dbReference type="PRINTS" id="PR00451">
    <property type="entry name" value="CHITINBINDNG"/>
</dbReference>
<evidence type="ECO:0000313" key="11">
    <source>
        <dbReference type="EMBL" id="ORX83427.1"/>
    </source>
</evidence>
<keyword evidence="6" id="KW-0119">Carbohydrate metabolism</keyword>
<evidence type="ECO:0000256" key="1">
    <source>
        <dbReference type="ARBA" id="ARBA00001941"/>
    </source>
</evidence>
<evidence type="ECO:0000259" key="9">
    <source>
        <dbReference type="PROSITE" id="PS50941"/>
    </source>
</evidence>
<accession>A0A1Y1XCJ1</accession>
<feature type="disulfide bond" evidence="7">
    <location>
        <begin position="27"/>
        <end position="39"/>
    </location>
</feature>
<evidence type="ECO:0000256" key="8">
    <source>
        <dbReference type="SAM" id="SignalP"/>
    </source>
</evidence>
<dbReference type="PANTHER" id="PTHR46471:SF2">
    <property type="entry name" value="CHITIN DEACETYLASE-RELATED"/>
    <property type="match status" value="1"/>
</dbReference>
<dbReference type="InterPro" id="IPR011330">
    <property type="entry name" value="Glyco_hydro/deAcase_b/a-brl"/>
</dbReference>
<feature type="domain" description="NodB homology" evidence="10">
    <location>
        <begin position="142"/>
        <end position="332"/>
    </location>
</feature>
<reference evidence="11 12" key="2">
    <citation type="submission" date="2016-08" db="EMBL/GenBank/DDBJ databases">
        <title>Pervasive Adenine N6-methylation of Active Genes in Fungi.</title>
        <authorList>
            <consortium name="DOE Joint Genome Institute"/>
            <person name="Mondo S.J."/>
            <person name="Dannebaum R.O."/>
            <person name="Kuo R.C."/>
            <person name="Labutti K."/>
            <person name="Haridas S."/>
            <person name="Kuo A."/>
            <person name="Salamov A."/>
            <person name="Ahrendt S.R."/>
            <person name="Lipzen A."/>
            <person name="Sullivan W."/>
            <person name="Andreopoulos W.B."/>
            <person name="Clum A."/>
            <person name="Lindquist E."/>
            <person name="Daum C."/>
            <person name="Ramamoorthy G.K."/>
            <person name="Gryganskyi A."/>
            <person name="Culley D."/>
            <person name="Magnuson J.K."/>
            <person name="James T.Y."/>
            <person name="O'Malley M.A."/>
            <person name="Stajich J.E."/>
            <person name="Spatafora J.W."/>
            <person name="Visel A."/>
            <person name="Grigoriev I.V."/>
        </authorList>
    </citation>
    <scope>NUCLEOTIDE SEQUENCE [LARGE SCALE GENOMIC DNA]</scope>
    <source>
        <strain evidence="11 12">S4</strain>
    </source>
</reference>
<keyword evidence="5 11" id="KW-0378">Hydrolase</keyword>
<keyword evidence="12" id="KW-1185">Reference proteome</keyword>
<feature type="signal peptide" evidence="8">
    <location>
        <begin position="1"/>
        <end position="18"/>
    </location>
</feature>
<evidence type="ECO:0000313" key="12">
    <source>
        <dbReference type="Proteomes" id="UP000193944"/>
    </source>
</evidence>
<reference evidence="11 12" key="1">
    <citation type="submission" date="2016-08" db="EMBL/GenBank/DDBJ databases">
        <title>A Parts List for Fungal Cellulosomes Revealed by Comparative Genomics.</title>
        <authorList>
            <consortium name="DOE Joint Genome Institute"/>
            <person name="Haitjema C.H."/>
            <person name="Gilmore S.P."/>
            <person name="Henske J.K."/>
            <person name="Solomon K.V."/>
            <person name="De Groot R."/>
            <person name="Kuo A."/>
            <person name="Mondo S.J."/>
            <person name="Salamov A.A."/>
            <person name="Labutti K."/>
            <person name="Zhao Z."/>
            <person name="Chiniquy J."/>
            <person name="Barry K."/>
            <person name="Brewer H.M."/>
            <person name="Purvine S.O."/>
            <person name="Wright A.T."/>
            <person name="Boxma B."/>
            <person name="Van Alen T."/>
            <person name="Hackstein J.H."/>
            <person name="Baker S.E."/>
            <person name="Grigoriev I.V."/>
            <person name="O'Malley M.A."/>
        </authorList>
    </citation>
    <scope>NUCLEOTIDE SEQUENCE [LARGE SCALE GENOMIC DNA]</scope>
    <source>
        <strain evidence="11 12">S4</strain>
    </source>
</reference>
<dbReference type="AlphaFoldDB" id="A0A1Y1XCJ1"/>
<dbReference type="OrthoDB" id="5547340at2759"/>
<keyword evidence="2 7" id="KW-0147">Chitin-binding</keyword>
<dbReference type="GO" id="GO:0005975">
    <property type="term" value="P:carbohydrate metabolic process"/>
    <property type="evidence" value="ECO:0007669"/>
    <property type="project" value="InterPro"/>
</dbReference>
<dbReference type="STRING" id="1754192.A0A1Y1XCJ1"/>
<feature type="disulfide bond" evidence="7">
    <location>
        <begin position="96"/>
        <end position="110"/>
    </location>
</feature>
<dbReference type="PROSITE" id="PS51677">
    <property type="entry name" value="NODB"/>
    <property type="match status" value="1"/>
</dbReference>
<dbReference type="SMART" id="SM00270">
    <property type="entry name" value="ChtBD1"/>
    <property type="match status" value="2"/>
</dbReference>
<feature type="domain" description="Chitin-binding type-1" evidence="9">
    <location>
        <begin position="68"/>
        <end position="123"/>
    </location>
</feature>
<dbReference type="InterPro" id="IPR002509">
    <property type="entry name" value="NODB_dom"/>
</dbReference>
<dbReference type="InterPro" id="IPR001002">
    <property type="entry name" value="Chitin-bd_1"/>
</dbReference>
<feature type="domain" description="Chitin-binding type-1" evidence="9">
    <location>
        <begin position="17"/>
        <end position="59"/>
    </location>
</feature>
<feature type="chain" id="PRO_5012711325" evidence="8">
    <location>
        <begin position="19"/>
        <end position="345"/>
    </location>
</feature>
<dbReference type="CDD" id="cd00035">
    <property type="entry name" value="ChtBD1"/>
    <property type="match status" value="2"/>
</dbReference>
<evidence type="ECO:0000256" key="2">
    <source>
        <dbReference type="ARBA" id="ARBA00022669"/>
    </source>
</evidence>
<feature type="disulfide bond" evidence="7">
    <location>
        <begin position="32"/>
        <end position="46"/>
    </location>
</feature>
<name>A0A1Y1XCJ1_9FUNG</name>
<gene>
    <name evidence="11" type="ORF">BCR32DRAFT_231235</name>
</gene>
<keyword evidence="7" id="KW-1015">Disulfide bond</keyword>
<dbReference type="InterPro" id="IPR018371">
    <property type="entry name" value="Chitin-binding_1_CS"/>
</dbReference>
<dbReference type="SUPFAM" id="SSF57016">
    <property type="entry name" value="Plant lectins/antimicrobial peptides"/>
    <property type="match status" value="2"/>
</dbReference>
<dbReference type="PROSITE" id="PS00026">
    <property type="entry name" value="CHIT_BIND_I_1"/>
    <property type="match status" value="1"/>
</dbReference>
<dbReference type="Gene3D" id="3.20.20.370">
    <property type="entry name" value="Glycoside hydrolase/deacetylase"/>
    <property type="match status" value="1"/>
</dbReference>
<organism evidence="11 12">
    <name type="scientific">Anaeromyces robustus</name>
    <dbReference type="NCBI Taxonomy" id="1754192"/>
    <lineage>
        <taxon>Eukaryota</taxon>
        <taxon>Fungi</taxon>
        <taxon>Fungi incertae sedis</taxon>
        <taxon>Chytridiomycota</taxon>
        <taxon>Chytridiomycota incertae sedis</taxon>
        <taxon>Neocallimastigomycetes</taxon>
        <taxon>Neocallimastigales</taxon>
        <taxon>Neocallimastigaceae</taxon>
        <taxon>Anaeromyces</taxon>
    </lineage>
</organism>
<feature type="disulfide bond" evidence="7">
    <location>
        <begin position="91"/>
        <end position="103"/>
    </location>
</feature>
<protein>
    <submittedName>
        <fullName evidence="11">Glycoside hydrolase/deacetylase</fullName>
    </submittedName>
</protein>
<evidence type="ECO:0000259" key="10">
    <source>
        <dbReference type="PROSITE" id="PS51677"/>
    </source>
</evidence>
<dbReference type="SUPFAM" id="SSF88713">
    <property type="entry name" value="Glycoside hydrolase/deacetylase"/>
    <property type="match status" value="1"/>
</dbReference>
<keyword evidence="4 8" id="KW-0732">Signal</keyword>
<evidence type="ECO:0000256" key="7">
    <source>
        <dbReference type="PROSITE-ProRule" id="PRU00261"/>
    </source>
</evidence>
<proteinExistence type="predicted"/>
<comment type="caution">
    <text evidence="11">The sequence shown here is derived from an EMBL/GenBank/DDBJ whole genome shotgun (WGS) entry which is preliminary data.</text>
</comment>
<dbReference type="PANTHER" id="PTHR46471">
    <property type="entry name" value="CHITIN DEACETYLASE"/>
    <property type="match status" value="1"/>
</dbReference>
<keyword evidence="3" id="KW-0479">Metal-binding</keyword>
<evidence type="ECO:0000256" key="6">
    <source>
        <dbReference type="ARBA" id="ARBA00023277"/>
    </source>
</evidence>
<dbReference type="GO" id="GO:0046872">
    <property type="term" value="F:metal ion binding"/>
    <property type="evidence" value="ECO:0007669"/>
    <property type="project" value="UniProtKB-KW"/>
</dbReference>
<dbReference type="GO" id="GO:0008061">
    <property type="term" value="F:chitin binding"/>
    <property type="evidence" value="ECO:0007669"/>
    <property type="project" value="UniProtKB-UniRule"/>
</dbReference>